<comment type="cofactor">
    <cofactor evidence="1">
        <name>Mo-molybdopterin</name>
        <dbReference type="ChEBI" id="CHEBI:71302"/>
    </cofactor>
</comment>
<keyword evidence="3" id="KW-0479">Metal-binding</keyword>
<dbReference type="NCBIfam" id="TIGR04555">
    <property type="entry name" value="sulfite_DH_soxC"/>
    <property type="match status" value="1"/>
</dbReference>
<proteinExistence type="predicted"/>
<accession>V8QWY7</accession>
<dbReference type="InterPro" id="IPR005066">
    <property type="entry name" value="MoCF_OxRdtse_dimer"/>
</dbReference>
<comment type="caution">
    <text evidence="7">The sequence shown here is derived from an EMBL/GenBank/DDBJ whole genome shotgun (WGS) entry which is preliminary data.</text>
</comment>
<dbReference type="Proteomes" id="UP000018733">
    <property type="component" value="Unassembled WGS sequence"/>
</dbReference>
<dbReference type="FunFam" id="3.90.420.10:FF:000006">
    <property type="entry name" value="Sulfur dehydrogenase subunit SoxC"/>
    <property type="match status" value="1"/>
</dbReference>
<reference evidence="7 8" key="1">
    <citation type="journal article" date="2014" name="Genome Announc.">
        <title>Draft Genome Sequence of Advenella kashmirensis Strain W13003, a Polycyclic Aromatic Hydrocarbon-Degrading Bacterium.</title>
        <authorList>
            <person name="Wang X."/>
            <person name="Jin D."/>
            <person name="Zhou L."/>
            <person name="Wu L."/>
            <person name="An W."/>
            <person name="Zhao L."/>
        </authorList>
    </citation>
    <scope>NUCLEOTIDE SEQUENCE [LARGE SCALE GENOMIC DNA]</scope>
    <source>
        <strain evidence="7 8">W13003</strain>
    </source>
</reference>
<keyword evidence="2" id="KW-0500">Molybdenum</keyword>
<protein>
    <submittedName>
        <fullName evidence="7">Molybdopterin binding oxidoreductase</fullName>
    </submittedName>
</protein>
<dbReference type="SUPFAM" id="SSF81296">
    <property type="entry name" value="E set domains"/>
    <property type="match status" value="1"/>
</dbReference>
<organism evidence="7 8">
    <name type="scientific">Advenella kashmirensis W13003</name>
    <dbReference type="NCBI Taxonomy" id="1424334"/>
    <lineage>
        <taxon>Bacteria</taxon>
        <taxon>Pseudomonadati</taxon>
        <taxon>Pseudomonadota</taxon>
        <taxon>Betaproteobacteria</taxon>
        <taxon>Burkholderiales</taxon>
        <taxon>Alcaligenaceae</taxon>
    </lineage>
</organism>
<dbReference type="FunFam" id="2.60.40.650:FF:000004">
    <property type="entry name" value="Sulfite oxidase, putative"/>
    <property type="match status" value="1"/>
</dbReference>
<dbReference type="InterPro" id="IPR030835">
    <property type="entry name" value="Sulfite_DH_SoxC"/>
</dbReference>
<evidence type="ECO:0000256" key="1">
    <source>
        <dbReference type="ARBA" id="ARBA00001924"/>
    </source>
</evidence>
<evidence type="ECO:0000256" key="3">
    <source>
        <dbReference type="ARBA" id="ARBA00022723"/>
    </source>
</evidence>
<dbReference type="Gene3D" id="3.90.420.10">
    <property type="entry name" value="Oxidoreductase, molybdopterin-binding domain"/>
    <property type="match status" value="1"/>
</dbReference>
<evidence type="ECO:0000256" key="4">
    <source>
        <dbReference type="ARBA" id="ARBA00023002"/>
    </source>
</evidence>
<dbReference type="SUPFAM" id="SSF56524">
    <property type="entry name" value="Oxidoreductase molybdopterin-binding domain"/>
    <property type="match status" value="1"/>
</dbReference>
<evidence type="ECO:0000259" key="6">
    <source>
        <dbReference type="Pfam" id="PF03404"/>
    </source>
</evidence>
<dbReference type="GO" id="GO:0043546">
    <property type="term" value="F:molybdopterin cofactor binding"/>
    <property type="evidence" value="ECO:0007669"/>
    <property type="project" value="TreeGrafter"/>
</dbReference>
<dbReference type="RefSeq" id="WP_024003665.1">
    <property type="nucleotide sequence ID" value="NZ_KI650979.1"/>
</dbReference>
<keyword evidence="4" id="KW-0560">Oxidoreductase</keyword>
<dbReference type="eggNOG" id="COG2041">
    <property type="taxonomic scope" value="Bacteria"/>
</dbReference>
<sequence length="466" mass="50860">MIIKTDRSVGLSVIKKQGITMNENEESTVAAPAHSSLQLKQNHAGARASRRHFLLHSSAVVTAAVAVGASKDGYAATDATVATAQADNLPPNIPKWTGSLGSPTASPYGKPSDFEKKAIRNMYPGLKEPMSAYSTSPLQELDGAITPNGLFYERHHAGVPQIDPAEHRLMLHGLVERPLVFTVDELRQFPCVSPTYFLECSGNPSFVPPYGKTAAEVAGLVSCAQWTGVPLKTLLEHAGLKKEAKWIVAEGADGAAMTRSIPIEKCLDDVLVAYSQNGERLRPEQGYPIRLFVPGYEGNMSIKWLRRLHVADEPGYTREETGKYTDLMADGRSRKFSFVGECKSIITQPSGTHKLTRKGTHEIRGIAWSGHGKITAVDVSVDGGNTWKEATLQAPVMDKALTAFRFLFDWNGEEQIIMSRAIDETGYVQPTLSQLIEARGKMSFYHNNAIQPWKIAASGEVTNGRV</sequence>
<feature type="domain" description="Moybdenum cofactor oxidoreductase dimerisation" evidence="6">
    <location>
        <begin position="342"/>
        <end position="451"/>
    </location>
</feature>
<dbReference type="PANTHER" id="PTHR19372:SF7">
    <property type="entry name" value="SULFITE OXIDASE, MITOCHONDRIAL"/>
    <property type="match status" value="1"/>
</dbReference>
<dbReference type="GO" id="GO:0008482">
    <property type="term" value="F:sulfite oxidase activity"/>
    <property type="evidence" value="ECO:0007669"/>
    <property type="project" value="TreeGrafter"/>
</dbReference>
<dbReference type="GO" id="GO:0020037">
    <property type="term" value="F:heme binding"/>
    <property type="evidence" value="ECO:0007669"/>
    <property type="project" value="TreeGrafter"/>
</dbReference>
<name>V8QWY7_9BURK</name>
<dbReference type="InterPro" id="IPR014756">
    <property type="entry name" value="Ig_E-set"/>
</dbReference>
<evidence type="ECO:0000256" key="2">
    <source>
        <dbReference type="ARBA" id="ARBA00022505"/>
    </source>
</evidence>
<dbReference type="EMBL" id="AYXT01000001">
    <property type="protein sequence ID" value="ETF04152.1"/>
    <property type="molecule type" value="Genomic_DNA"/>
</dbReference>
<keyword evidence="8" id="KW-1185">Reference proteome</keyword>
<dbReference type="InterPro" id="IPR000572">
    <property type="entry name" value="OxRdtase_Mopterin-bd_dom"/>
</dbReference>
<dbReference type="Pfam" id="PF03404">
    <property type="entry name" value="Mo-co_dimer"/>
    <property type="match status" value="1"/>
</dbReference>
<dbReference type="STRING" id="1424334.W822_02990"/>
<evidence type="ECO:0000313" key="8">
    <source>
        <dbReference type="Proteomes" id="UP000018733"/>
    </source>
</evidence>
<dbReference type="Gene3D" id="2.60.40.650">
    <property type="match status" value="1"/>
</dbReference>
<dbReference type="GO" id="GO:0030151">
    <property type="term" value="F:molybdenum ion binding"/>
    <property type="evidence" value="ECO:0007669"/>
    <property type="project" value="InterPro"/>
</dbReference>
<dbReference type="InterPro" id="IPR008335">
    <property type="entry name" value="Mopterin_OxRdtase_euk"/>
</dbReference>
<dbReference type="Pfam" id="PF00174">
    <property type="entry name" value="Oxidored_molyb"/>
    <property type="match status" value="1"/>
</dbReference>
<dbReference type="PATRIC" id="fig|1424334.3.peg.600"/>
<feature type="domain" description="Oxidoreductase molybdopterin-binding" evidence="5">
    <location>
        <begin position="156"/>
        <end position="314"/>
    </location>
</feature>
<dbReference type="AlphaFoldDB" id="V8QWY7"/>
<evidence type="ECO:0000313" key="7">
    <source>
        <dbReference type="EMBL" id="ETF04152.1"/>
    </source>
</evidence>
<dbReference type="PANTHER" id="PTHR19372">
    <property type="entry name" value="SULFITE REDUCTASE"/>
    <property type="match status" value="1"/>
</dbReference>
<gene>
    <name evidence="7" type="ORF">W822_02990</name>
</gene>
<evidence type="ECO:0000259" key="5">
    <source>
        <dbReference type="Pfam" id="PF00174"/>
    </source>
</evidence>
<dbReference type="GO" id="GO:0006790">
    <property type="term" value="P:sulfur compound metabolic process"/>
    <property type="evidence" value="ECO:0007669"/>
    <property type="project" value="TreeGrafter"/>
</dbReference>
<dbReference type="PRINTS" id="PR00407">
    <property type="entry name" value="EUMOPTERIN"/>
</dbReference>
<dbReference type="HOGENOM" id="CLU_003827_5_5_4"/>
<dbReference type="InterPro" id="IPR036374">
    <property type="entry name" value="OxRdtase_Mopterin-bd_sf"/>
</dbReference>